<reference evidence="1 2" key="1">
    <citation type="submission" date="2013-11" db="EMBL/GenBank/DDBJ databases">
        <title>Opisthorchis viverrini - life in the bile duct.</title>
        <authorList>
            <person name="Young N.D."/>
            <person name="Nagarajan N."/>
            <person name="Lin S.J."/>
            <person name="Korhonen P.K."/>
            <person name="Jex A.R."/>
            <person name="Hall R.S."/>
            <person name="Safavi-Hemami H."/>
            <person name="Kaewkong W."/>
            <person name="Bertrand D."/>
            <person name="Gao S."/>
            <person name="Seet Q."/>
            <person name="Wongkham S."/>
            <person name="Teh B.T."/>
            <person name="Wongkham C."/>
            <person name="Intapan P.M."/>
            <person name="Maleewong W."/>
            <person name="Yang X."/>
            <person name="Hu M."/>
            <person name="Wang Z."/>
            <person name="Hofmann A."/>
            <person name="Sternberg P.W."/>
            <person name="Tan P."/>
            <person name="Wang J."/>
            <person name="Gasser R.B."/>
        </authorList>
    </citation>
    <scope>NUCLEOTIDE SEQUENCE [LARGE SCALE GENOMIC DNA]</scope>
</reference>
<gene>
    <name evidence="1" type="ORF">T265_05606</name>
</gene>
<dbReference type="CTD" id="20319788"/>
<sequence>MIVSLVRSFKFQDNLEIKLNTPSTKAMVQESMINAENIRLYQKEAESFIRLDVTDPTTENHLGR</sequence>
<dbReference type="EMBL" id="KL596726">
    <property type="protein sequence ID" value="KER27280.1"/>
    <property type="molecule type" value="Genomic_DNA"/>
</dbReference>
<dbReference type="Proteomes" id="UP000054324">
    <property type="component" value="Unassembled WGS sequence"/>
</dbReference>
<dbReference type="AlphaFoldDB" id="A0A074ZV87"/>
<proteinExistence type="predicted"/>
<evidence type="ECO:0000313" key="2">
    <source>
        <dbReference type="Proteomes" id="UP000054324"/>
    </source>
</evidence>
<dbReference type="KEGG" id="ovi:T265_05606"/>
<keyword evidence="2" id="KW-1185">Reference proteome</keyword>
<dbReference type="RefSeq" id="XP_009168929.1">
    <property type="nucleotide sequence ID" value="XM_009170665.1"/>
</dbReference>
<name>A0A074ZV87_OPIVI</name>
<organism evidence="1 2">
    <name type="scientific">Opisthorchis viverrini</name>
    <name type="common">Southeast Asian liver fluke</name>
    <dbReference type="NCBI Taxonomy" id="6198"/>
    <lineage>
        <taxon>Eukaryota</taxon>
        <taxon>Metazoa</taxon>
        <taxon>Spiralia</taxon>
        <taxon>Lophotrochozoa</taxon>
        <taxon>Platyhelminthes</taxon>
        <taxon>Trematoda</taxon>
        <taxon>Digenea</taxon>
        <taxon>Opisthorchiida</taxon>
        <taxon>Opisthorchiata</taxon>
        <taxon>Opisthorchiidae</taxon>
        <taxon>Opisthorchis</taxon>
    </lineage>
</organism>
<protein>
    <submittedName>
        <fullName evidence="1">Uncharacterized protein</fullName>
    </submittedName>
</protein>
<evidence type="ECO:0000313" key="1">
    <source>
        <dbReference type="EMBL" id="KER27280.1"/>
    </source>
</evidence>
<dbReference type="GeneID" id="20319788"/>
<accession>A0A074ZV87</accession>